<proteinExistence type="predicted"/>
<name>A0A9Q4IFY9_9CORY</name>
<dbReference type="Proteomes" id="UP001071110">
    <property type="component" value="Unassembled WGS sequence"/>
</dbReference>
<evidence type="ECO:0000313" key="1">
    <source>
        <dbReference type="EMBL" id="MCZ2220294.1"/>
    </source>
</evidence>
<evidence type="ECO:0000313" key="2">
    <source>
        <dbReference type="Proteomes" id="UP001071110"/>
    </source>
</evidence>
<accession>A0A9Q4IFY9</accession>
<reference evidence="1" key="1">
    <citation type="submission" date="2022-08" db="EMBL/GenBank/DDBJ databases">
        <title>Corynebacterium sp. nov., isolated from clinical breast specimens.</title>
        <authorList>
            <person name="Zhang T."/>
        </authorList>
    </citation>
    <scope>NUCLEOTIDE SEQUENCE</scope>
    <source>
        <strain evidence="1">CCUG 57942</strain>
    </source>
</reference>
<dbReference type="RefSeq" id="WP_269027127.1">
    <property type="nucleotide sequence ID" value="NZ_BAABDP010000005.1"/>
</dbReference>
<comment type="caution">
    <text evidence="1">The sequence shown here is derived from an EMBL/GenBank/DDBJ whole genome shotgun (WGS) entry which is preliminary data.</text>
</comment>
<dbReference type="InterPro" id="IPR014718">
    <property type="entry name" value="GH-type_carb-bd"/>
</dbReference>
<dbReference type="GO" id="GO:0030246">
    <property type="term" value="F:carbohydrate binding"/>
    <property type="evidence" value="ECO:0007669"/>
    <property type="project" value="InterPro"/>
</dbReference>
<gene>
    <name evidence="1" type="ORF">NUW87_02745</name>
</gene>
<keyword evidence="2" id="KW-1185">Reference proteome</keyword>
<protein>
    <submittedName>
        <fullName evidence="1">Uncharacterized protein</fullName>
    </submittedName>
</protein>
<dbReference type="AlphaFoldDB" id="A0A9Q4IFY9"/>
<organism evidence="1 2">
    <name type="scientific">Corynebacterium pilbarense</name>
    <dbReference type="NCBI Taxonomy" id="1288393"/>
    <lineage>
        <taxon>Bacteria</taxon>
        <taxon>Bacillati</taxon>
        <taxon>Actinomycetota</taxon>
        <taxon>Actinomycetes</taxon>
        <taxon>Mycobacteriales</taxon>
        <taxon>Corynebacteriaceae</taxon>
        <taxon>Corynebacterium</taxon>
    </lineage>
</organism>
<dbReference type="Gene3D" id="2.70.98.10">
    <property type="match status" value="1"/>
</dbReference>
<sequence length="200" mass="21913">MSEKSAKSQRMRGLAKSVAADFRTRTNATIVGLLALAGVTGMAGGFEEAEPEEVVSASEVTDPVAQPEELEIAPLTIQVQRTYVLDGARVVHMRLTNTAERPIYAMQWHQAFNLEDSTADTQPKFQKTDARLTGDDNLESIPLPSNQVLNPGVPQDIALVFSGDGVGDTLAVWSMEYRKSFLDGDSTWFVNERVAEVELR</sequence>
<dbReference type="EMBL" id="JANRML010000002">
    <property type="protein sequence ID" value="MCZ2220294.1"/>
    <property type="molecule type" value="Genomic_DNA"/>
</dbReference>